<reference evidence="6 7" key="1">
    <citation type="journal article" date="2015" name="Genome Announc.">
        <title>Expanding the biotechnology potential of lactobacilli through comparative genomics of 213 strains and associated genera.</title>
        <authorList>
            <person name="Sun Z."/>
            <person name="Harris H.M."/>
            <person name="McCann A."/>
            <person name="Guo C."/>
            <person name="Argimon S."/>
            <person name="Zhang W."/>
            <person name="Yang X."/>
            <person name="Jeffery I.B."/>
            <person name="Cooney J.C."/>
            <person name="Kagawa T.F."/>
            <person name="Liu W."/>
            <person name="Song Y."/>
            <person name="Salvetti E."/>
            <person name="Wrobel A."/>
            <person name="Rasinkangas P."/>
            <person name="Parkhill J."/>
            <person name="Rea M.C."/>
            <person name="O'Sullivan O."/>
            <person name="Ritari J."/>
            <person name="Douillard F.P."/>
            <person name="Paul Ross R."/>
            <person name="Yang R."/>
            <person name="Briner A.E."/>
            <person name="Felis G.E."/>
            <person name="de Vos W.M."/>
            <person name="Barrangou R."/>
            <person name="Klaenhammer T.R."/>
            <person name="Caufield P.W."/>
            <person name="Cui Y."/>
            <person name="Zhang H."/>
            <person name="O'Toole P.W."/>
        </authorList>
    </citation>
    <scope>NUCLEOTIDE SEQUENCE [LARGE SCALE GENOMIC DNA]</scope>
    <source>
        <strain evidence="6 7">DSM 15833</strain>
    </source>
</reference>
<dbReference type="Pfam" id="PF01487">
    <property type="entry name" value="DHquinase_I"/>
    <property type="match status" value="1"/>
</dbReference>
<evidence type="ECO:0000256" key="1">
    <source>
        <dbReference type="ARBA" id="ARBA00001864"/>
    </source>
</evidence>
<accession>A0A0R1TPY2</accession>
<dbReference type="STRING" id="1423740.FC36_GL000299"/>
<comment type="catalytic activity">
    <reaction evidence="1 5">
        <text>3-dehydroquinate = 3-dehydroshikimate + H2O</text>
        <dbReference type="Rhea" id="RHEA:21096"/>
        <dbReference type="ChEBI" id="CHEBI:15377"/>
        <dbReference type="ChEBI" id="CHEBI:16630"/>
        <dbReference type="ChEBI" id="CHEBI:32364"/>
        <dbReference type="EC" id="4.2.1.10"/>
    </reaction>
</comment>
<gene>
    <name evidence="5" type="primary">aroD</name>
    <name evidence="6" type="ORF">FC36_GL000299</name>
</gene>
<organism evidence="6 7">
    <name type="scientific">Ligilactobacillus equi DSM 15833 = JCM 10991</name>
    <dbReference type="NCBI Taxonomy" id="1423740"/>
    <lineage>
        <taxon>Bacteria</taxon>
        <taxon>Bacillati</taxon>
        <taxon>Bacillota</taxon>
        <taxon>Bacilli</taxon>
        <taxon>Lactobacillales</taxon>
        <taxon>Lactobacillaceae</taxon>
        <taxon>Ligilactobacillus</taxon>
    </lineage>
</organism>
<feature type="binding site" evidence="5">
    <location>
        <position position="231"/>
    </location>
    <ligand>
        <name>3-dehydroquinate</name>
        <dbReference type="ChEBI" id="CHEBI:32364"/>
    </ligand>
</feature>
<dbReference type="PANTHER" id="PTHR43699:SF1">
    <property type="entry name" value="3-DEHYDROQUINATE DEHYDRATASE"/>
    <property type="match status" value="1"/>
</dbReference>
<evidence type="ECO:0000313" key="7">
    <source>
        <dbReference type="Proteomes" id="UP000051048"/>
    </source>
</evidence>
<protein>
    <recommendedName>
        <fullName evidence="5">3-dehydroquinate dehydratase</fullName>
        <shortName evidence="5">3-dehydroquinase</shortName>
        <ecNumber evidence="5">4.2.1.10</ecNumber>
    </recommendedName>
    <alternativeName>
        <fullName evidence="5">Type I DHQase</fullName>
    </alternativeName>
    <alternativeName>
        <fullName evidence="5">Type I dehydroquinase</fullName>
        <shortName evidence="5">DHQ1</shortName>
    </alternativeName>
</protein>
<evidence type="ECO:0000256" key="4">
    <source>
        <dbReference type="ARBA" id="ARBA00023270"/>
    </source>
</evidence>
<feature type="binding site" evidence="5">
    <location>
        <begin position="46"/>
        <end position="48"/>
    </location>
    <ligand>
        <name>3-dehydroquinate</name>
        <dbReference type="ChEBI" id="CHEBI:32364"/>
    </ligand>
</feature>
<dbReference type="NCBIfam" id="TIGR01093">
    <property type="entry name" value="aroD"/>
    <property type="match status" value="1"/>
</dbReference>
<feature type="active site" description="Schiff-base intermediate with substrate" evidence="5">
    <location>
        <position position="170"/>
    </location>
</feature>
<dbReference type="RefSeq" id="WP_025020477.1">
    <property type="nucleotide sequence ID" value="NZ_AZFH01000011.1"/>
</dbReference>
<dbReference type="AlphaFoldDB" id="A0A0R1TPY2"/>
<dbReference type="FunFam" id="3.20.20.70:FF:000047">
    <property type="entry name" value="3-dehydroquinate dehydratase"/>
    <property type="match status" value="1"/>
</dbReference>
<keyword evidence="5" id="KW-0028">Amino-acid biosynthesis</keyword>
<comment type="caution">
    <text evidence="5">Lacks conserved residue(s) required for the propagation of feature annotation.</text>
</comment>
<evidence type="ECO:0000256" key="3">
    <source>
        <dbReference type="ARBA" id="ARBA00023239"/>
    </source>
</evidence>
<dbReference type="UniPathway" id="UPA00053">
    <property type="reaction ID" value="UER00086"/>
</dbReference>
<dbReference type="EMBL" id="AZFH01000011">
    <property type="protein sequence ID" value="KRL83257.1"/>
    <property type="molecule type" value="Genomic_DNA"/>
</dbReference>
<evidence type="ECO:0000256" key="2">
    <source>
        <dbReference type="ARBA" id="ARBA00023141"/>
    </source>
</evidence>
<dbReference type="InterPro" id="IPR050146">
    <property type="entry name" value="Type-I_3-dehydroquinase"/>
</dbReference>
<keyword evidence="2 5" id="KW-0057">Aromatic amino acid biosynthesis</keyword>
<dbReference type="InterPro" id="IPR013785">
    <property type="entry name" value="Aldolase_TIM"/>
</dbReference>
<feature type="binding site" evidence="5">
    <location>
        <position position="212"/>
    </location>
    <ligand>
        <name>3-dehydroquinate</name>
        <dbReference type="ChEBI" id="CHEBI:32364"/>
    </ligand>
</feature>
<dbReference type="OrthoDB" id="9813659at2"/>
<feature type="binding site" evidence="5">
    <location>
        <position position="235"/>
    </location>
    <ligand>
        <name>3-dehydroquinate</name>
        <dbReference type="ChEBI" id="CHEBI:32364"/>
    </ligand>
</feature>
<dbReference type="PATRIC" id="fig|1423740.3.peg.322"/>
<dbReference type="GO" id="GO:0009423">
    <property type="term" value="P:chorismate biosynthetic process"/>
    <property type="evidence" value="ECO:0007669"/>
    <property type="project" value="UniProtKB-UniRule"/>
</dbReference>
<keyword evidence="4 5" id="KW-0704">Schiff base</keyword>
<dbReference type="GO" id="GO:0008652">
    <property type="term" value="P:amino acid biosynthetic process"/>
    <property type="evidence" value="ECO:0007669"/>
    <property type="project" value="UniProtKB-KW"/>
</dbReference>
<dbReference type="InterPro" id="IPR001381">
    <property type="entry name" value="DHquinase_I"/>
</dbReference>
<comment type="subunit">
    <text evidence="5">Homodimer.</text>
</comment>
<keyword evidence="3 5" id="KW-0456">Lyase</keyword>
<dbReference type="PANTHER" id="PTHR43699">
    <property type="entry name" value="3-DEHYDROQUINATE DEHYDRATASE"/>
    <property type="match status" value="1"/>
</dbReference>
<evidence type="ECO:0000313" key="6">
    <source>
        <dbReference type="EMBL" id="KRL83257.1"/>
    </source>
</evidence>
<comment type="pathway">
    <text evidence="5">Metabolic intermediate biosynthesis; chorismate biosynthesis; chorismate from D-erythrose 4-phosphate and phosphoenolpyruvate: step 3/7.</text>
</comment>
<proteinExistence type="inferred from homology"/>
<dbReference type="CDD" id="cd00502">
    <property type="entry name" value="DHQase_I"/>
    <property type="match status" value="1"/>
</dbReference>
<dbReference type="SUPFAM" id="SSF51569">
    <property type="entry name" value="Aldolase"/>
    <property type="match status" value="1"/>
</dbReference>
<comment type="caution">
    <text evidence="6">The sequence shown here is derived from an EMBL/GenBank/DDBJ whole genome shotgun (WGS) entry which is preliminary data.</text>
</comment>
<feature type="active site" description="Proton donor/acceptor" evidence="5">
    <location>
        <position position="143"/>
    </location>
</feature>
<feature type="binding site" evidence="5">
    <location>
        <position position="82"/>
    </location>
    <ligand>
        <name>3-dehydroquinate</name>
        <dbReference type="ChEBI" id="CHEBI:32364"/>
    </ligand>
</feature>
<sequence>MKTVQVRNITLGQGIPKIAVPLVDTDREALVKQARTVAALKPDVVEWRIDFYQDVTDYDKLGQTATAIREVLGDIALLMTFRTKGEGGNLTLADDQYFQLCQVIAKGKMADLLDVELEHDRQEIKQVLDLAHRNGLKTIMSNHDFDKTPSETDIFSRLKEMAELGSDVAKLAAMPNNVTDVLTLLTATNRAQEDLDIPVITMSMGDLGKVSRVAGQVFGSALTFGAVGKTSAPGQISLEDLRHDMADLKLN</sequence>
<dbReference type="GO" id="GO:0046279">
    <property type="term" value="P:3,4-dihydroxybenzoate biosynthetic process"/>
    <property type="evidence" value="ECO:0007669"/>
    <property type="project" value="TreeGrafter"/>
</dbReference>
<dbReference type="Gene3D" id="3.20.20.70">
    <property type="entry name" value="Aldolase class I"/>
    <property type="match status" value="1"/>
</dbReference>
<evidence type="ECO:0000256" key="5">
    <source>
        <dbReference type="HAMAP-Rule" id="MF_00214"/>
    </source>
</evidence>
<name>A0A0R1TPY2_9LACO</name>
<dbReference type="EC" id="4.2.1.10" evidence="5"/>
<comment type="similarity">
    <text evidence="5">Belongs to the type-I 3-dehydroquinase family.</text>
</comment>
<comment type="function">
    <text evidence="5">Involved in the third step of the chorismate pathway, which leads to the biosynthesis of aromatic amino acids. Catalyzes the cis-dehydration of 3-dehydroquinate (DHQ) and introduces the first double bond of the aromatic ring to yield 3-dehydroshikimate.</text>
</comment>
<dbReference type="Proteomes" id="UP000051048">
    <property type="component" value="Unassembled WGS sequence"/>
</dbReference>
<dbReference type="GO" id="GO:0009073">
    <property type="term" value="P:aromatic amino acid family biosynthetic process"/>
    <property type="evidence" value="ECO:0007669"/>
    <property type="project" value="UniProtKB-KW"/>
</dbReference>
<dbReference type="GO" id="GO:0003855">
    <property type="term" value="F:3-dehydroquinate dehydratase activity"/>
    <property type="evidence" value="ECO:0007669"/>
    <property type="project" value="UniProtKB-UniRule"/>
</dbReference>
<dbReference type="HAMAP" id="MF_00214">
    <property type="entry name" value="AroD"/>
    <property type="match status" value="1"/>
</dbReference>